<reference evidence="1 2" key="1">
    <citation type="submission" date="2023-12" db="EMBL/GenBank/DDBJ databases">
        <title>Streptomyces sp. V4-01.</title>
        <authorList>
            <person name="Somphong A."/>
            <person name="Phongsopitanun W."/>
        </authorList>
    </citation>
    <scope>NUCLEOTIDE SEQUENCE [LARGE SCALE GENOMIC DNA]</scope>
    <source>
        <strain evidence="1 2">V4-01</strain>
    </source>
</reference>
<dbReference type="EMBL" id="JAZEWV010000046">
    <property type="protein sequence ID" value="MEE4546480.1"/>
    <property type="molecule type" value="Genomic_DNA"/>
</dbReference>
<gene>
    <name evidence="1" type="ORF">V2S66_31510</name>
</gene>
<accession>A0ABU7PKX2</accession>
<proteinExistence type="predicted"/>
<dbReference type="Proteomes" id="UP001344658">
    <property type="component" value="Unassembled WGS sequence"/>
</dbReference>
<keyword evidence="2" id="KW-1185">Reference proteome</keyword>
<organism evidence="1 2">
    <name type="scientific">Actinacidiphila polyblastidii</name>
    <dbReference type="NCBI Taxonomy" id="3110430"/>
    <lineage>
        <taxon>Bacteria</taxon>
        <taxon>Bacillati</taxon>
        <taxon>Actinomycetota</taxon>
        <taxon>Actinomycetes</taxon>
        <taxon>Kitasatosporales</taxon>
        <taxon>Streptomycetaceae</taxon>
        <taxon>Actinacidiphila</taxon>
    </lineage>
</organism>
<name>A0ABU7PKX2_9ACTN</name>
<dbReference type="RefSeq" id="WP_330800180.1">
    <property type="nucleotide sequence ID" value="NZ_JAZEWV010000046.1"/>
</dbReference>
<protein>
    <submittedName>
        <fullName evidence="1">Uncharacterized protein</fullName>
    </submittedName>
</protein>
<evidence type="ECO:0000313" key="1">
    <source>
        <dbReference type="EMBL" id="MEE4546480.1"/>
    </source>
</evidence>
<sequence>MTDPRLFTLQRDHDITGVSGTGTVADGVLWPDNTVSIRWRGDRPSIVHWGALADAEHVHGHGGATRIVWRDAAAPAASCPAGLMPLDGGPVDRCIVDGAHEQHVSALGKRWTDDTED</sequence>
<evidence type="ECO:0000313" key="2">
    <source>
        <dbReference type="Proteomes" id="UP001344658"/>
    </source>
</evidence>
<comment type="caution">
    <text evidence="1">The sequence shown here is derived from an EMBL/GenBank/DDBJ whole genome shotgun (WGS) entry which is preliminary data.</text>
</comment>